<dbReference type="InterPro" id="IPR000673">
    <property type="entry name" value="Sig_transdc_resp-reg_Me-estase"/>
</dbReference>
<evidence type="ECO:0000256" key="3">
    <source>
        <dbReference type="ARBA" id="ARBA00048267"/>
    </source>
</evidence>
<proteinExistence type="predicted"/>
<sequence length="208" mass="22063">MMKQMADNANNYSPQLNDTAFDIVAVAASAGGLNAVSEILSTLPATFSAAIAIVQHLSARYPSVMAEILNRKTALKVKQAEEGDNLAPGTVYISPPDRHLLVNEGTVSLSYAESVRFLRPCADLLFESVALNYKQRAIALVLSGTGNDGSIGVGYIKKMGGTVIAQDKKTAEFFGMPSAAIQTGNVDLIVPLNEISNVLMTLVMGMQL</sequence>
<dbReference type="EC" id="3.1.1.61" evidence="2"/>
<organism evidence="6 7">
    <name type="scientific">Plectonema radiosum NIES-515</name>
    <dbReference type="NCBI Taxonomy" id="2986073"/>
    <lineage>
        <taxon>Bacteria</taxon>
        <taxon>Bacillati</taxon>
        <taxon>Cyanobacteriota</taxon>
        <taxon>Cyanophyceae</taxon>
        <taxon>Oscillatoriophycideae</taxon>
        <taxon>Oscillatoriales</taxon>
        <taxon>Microcoleaceae</taxon>
        <taxon>Plectonema</taxon>
    </lineage>
</organism>
<evidence type="ECO:0000259" key="5">
    <source>
        <dbReference type="PROSITE" id="PS50122"/>
    </source>
</evidence>
<keyword evidence="1 4" id="KW-0378">Hydrolase</keyword>
<dbReference type="CDD" id="cd16433">
    <property type="entry name" value="CheB"/>
    <property type="match status" value="1"/>
</dbReference>
<feature type="active site" evidence="4">
    <location>
        <position position="29"/>
    </location>
</feature>
<dbReference type="RefSeq" id="WP_263746458.1">
    <property type="nucleotide sequence ID" value="NZ_JAOWRF010000227.1"/>
</dbReference>
<dbReference type="PANTHER" id="PTHR42872">
    <property type="entry name" value="PROTEIN-GLUTAMATE METHYLESTERASE/PROTEIN-GLUTAMINE GLUTAMINASE"/>
    <property type="match status" value="1"/>
</dbReference>
<feature type="domain" description="CheB-type methylesterase" evidence="5">
    <location>
        <begin position="17"/>
        <end position="206"/>
    </location>
</feature>
<evidence type="ECO:0000256" key="2">
    <source>
        <dbReference type="ARBA" id="ARBA00039140"/>
    </source>
</evidence>
<feature type="active site" evidence="4">
    <location>
        <position position="148"/>
    </location>
</feature>
<keyword evidence="7" id="KW-1185">Reference proteome</keyword>
<dbReference type="PROSITE" id="PS50122">
    <property type="entry name" value="CHEB"/>
    <property type="match status" value="1"/>
</dbReference>
<accession>A0ABT3B0I0</accession>
<reference evidence="6 7" key="1">
    <citation type="submission" date="2022-10" db="EMBL/GenBank/DDBJ databases">
        <title>Identification of biosynthetic pathway for the production of the potent trypsin inhibitor radiosumin.</title>
        <authorList>
            <person name="Fewer D.P."/>
            <person name="Delbaje E."/>
            <person name="Ouyang X."/>
            <person name="Agostino P.D."/>
            <person name="Wahlsten M."/>
            <person name="Jokela J."/>
            <person name="Permi P."/>
            <person name="Haapaniemi E."/>
            <person name="Koistinen H."/>
        </authorList>
    </citation>
    <scope>NUCLEOTIDE SEQUENCE [LARGE SCALE GENOMIC DNA]</scope>
    <source>
        <strain evidence="6 7">NIES-515</strain>
    </source>
</reference>
<feature type="active site" evidence="4">
    <location>
        <position position="56"/>
    </location>
</feature>
<dbReference type="EMBL" id="JAOWRF010000227">
    <property type="protein sequence ID" value="MCV3214878.1"/>
    <property type="molecule type" value="Genomic_DNA"/>
</dbReference>
<evidence type="ECO:0000313" key="7">
    <source>
        <dbReference type="Proteomes" id="UP001526143"/>
    </source>
</evidence>
<protein>
    <recommendedName>
        <fullName evidence="2">protein-glutamate methylesterase</fullName>
        <ecNumber evidence="2">3.1.1.61</ecNumber>
    </recommendedName>
</protein>
<dbReference type="SUPFAM" id="SSF52738">
    <property type="entry name" value="Methylesterase CheB, C-terminal domain"/>
    <property type="match status" value="1"/>
</dbReference>
<dbReference type="Proteomes" id="UP001526143">
    <property type="component" value="Unassembled WGS sequence"/>
</dbReference>
<dbReference type="Gene3D" id="3.40.50.180">
    <property type="entry name" value="Methylesterase CheB, C-terminal domain"/>
    <property type="match status" value="1"/>
</dbReference>
<evidence type="ECO:0000313" key="6">
    <source>
        <dbReference type="EMBL" id="MCV3214878.1"/>
    </source>
</evidence>
<evidence type="ECO:0000256" key="4">
    <source>
        <dbReference type="PROSITE-ProRule" id="PRU00050"/>
    </source>
</evidence>
<gene>
    <name evidence="6" type="ORF">OGM63_15360</name>
</gene>
<keyword evidence="4" id="KW-0145">Chemotaxis</keyword>
<dbReference type="InterPro" id="IPR035909">
    <property type="entry name" value="CheB_C"/>
</dbReference>
<dbReference type="Pfam" id="PF01339">
    <property type="entry name" value="CheB_methylest"/>
    <property type="match status" value="1"/>
</dbReference>
<comment type="catalytic activity">
    <reaction evidence="3">
        <text>[protein]-L-glutamate 5-O-methyl ester + H2O = L-glutamyl-[protein] + methanol + H(+)</text>
        <dbReference type="Rhea" id="RHEA:23236"/>
        <dbReference type="Rhea" id="RHEA-COMP:10208"/>
        <dbReference type="Rhea" id="RHEA-COMP:10311"/>
        <dbReference type="ChEBI" id="CHEBI:15377"/>
        <dbReference type="ChEBI" id="CHEBI:15378"/>
        <dbReference type="ChEBI" id="CHEBI:17790"/>
        <dbReference type="ChEBI" id="CHEBI:29973"/>
        <dbReference type="ChEBI" id="CHEBI:82795"/>
        <dbReference type="EC" id="3.1.1.61"/>
    </reaction>
</comment>
<evidence type="ECO:0000256" key="1">
    <source>
        <dbReference type="ARBA" id="ARBA00022801"/>
    </source>
</evidence>
<name>A0ABT3B0I0_9CYAN</name>
<dbReference type="PANTHER" id="PTHR42872:SF3">
    <property type="entry name" value="PROTEIN-GLUTAMATE METHYLESTERASE_PROTEIN-GLUTAMINE GLUTAMINASE 1"/>
    <property type="match status" value="1"/>
</dbReference>
<comment type="caution">
    <text evidence="6">The sequence shown here is derived from an EMBL/GenBank/DDBJ whole genome shotgun (WGS) entry which is preliminary data.</text>
</comment>